<gene>
    <name evidence="3" type="ORF">QTG54_016506</name>
</gene>
<reference evidence="3" key="1">
    <citation type="submission" date="2023-06" db="EMBL/GenBank/DDBJ databases">
        <title>Survivors Of The Sea: Transcriptome response of Skeletonema marinoi to long-term dormancy.</title>
        <authorList>
            <person name="Pinder M.I.M."/>
            <person name="Kourtchenko O."/>
            <person name="Robertson E.K."/>
            <person name="Larsson T."/>
            <person name="Maumus F."/>
            <person name="Osuna-Cruz C.M."/>
            <person name="Vancaester E."/>
            <person name="Stenow R."/>
            <person name="Vandepoele K."/>
            <person name="Ploug H."/>
            <person name="Bruchert V."/>
            <person name="Godhe A."/>
            <person name="Topel M."/>
        </authorList>
    </citation>
    <scope>NUCLEOTIDE SEQUENCE</scope>
    <source>
        <strain evidence="3">R05AC</strain>
    </source>
</reference>
<dbReference type="EMBL" id="JATAAI010000057">
    <property type="protein sequence ID" value="KAK1732794.1"/>
    <property type="molecule type" value="Genomic_DNA"/>
</dbReference>
<comment type="caution">
    <text evidence="3">The sequence shown here is derived from an EMBL/GenBank/DDBJ whole genome shotgun (WGS) entry which is preliminary data.</text>
</comment>
<name>A0AAD9D4L1_9STRA</name>
<evidence type="ECO:0000313" key="3">
    <source>
        <dbReference type="EMBL" id="KAK1732794.1"/>
    </source>
</evidence>
<keyword evidence="1" id="KW-0472">Membrane</keyword>
<keyword evidence="1" id="KW-1133">Transmembrane helix</keyword>
<feature type="signal peptide" evidence="2">
    <location>
        <begin position="1"/>
        <end position="19"/>
    </location>
</feature>
<sequence length="140" mass="14678">MKLSTIAATLLLLGESATAHKDTSTSRMRSVKLYSSSPQHDVVDPYIGLPDEREQRSLEELSMPLATLEMSMPTATASFTDDQSFSYSLQGSAPTGENAVLPSNPVVAAAKASYNSAMMMGHSSVVVVAAAIATGVVLLV</sequence>
<organism evidence="3 4">
    <name type="scientific">Skeletonema marinoi</name>
    <dbReference type="NCBI Taxonomy" id="267567"/>
    <lineage>
        <taxon>Eukaryota</taxon>
        <taxon>Sar</taxon>
        <taxon>Stramenopiles</taxon>
        <taxon>Ochrophyta</taxon>
        <taxon>Bacillariophyta</taxon>
        <taxon>Coscinodiscophyceae</taxon>
        <taxon>Thalassiosirophycidae</taxon>
        <taxon>Thalassiosirales</taxon>
        <taxon>Skeletonemataceae</taxon>
        <taxon>Skeletonema</taxon>
        <taxon>Skeletonema marinoi-dohrnii complex</taxon>
    </lineage>
</organism>
<keyword evidence="2" id="KW-0732">Signal</keyword>
<dbReference type="AlphaFoldDB" id="A0AAD9D4L1"/>
<feature type="transmembrane region" description="Helical" evidence="1">
    <location>
        <begin position="119"/>
        <end position="139"/>
    </location>
</feature>
<accession>A0AAD9D4L1</accession>
<keyword evidence="4" id="KW-1185">Reference proteome</keyword>
<evidence type="ECO:0000256" key="1">
    <source>
        <dbReference type="SAM" id="Phobius"/>
    </source>
</evidence>
<dbReference type="Proteomes" id="UP001224775">
    <property type="component" value="Unassembled WGS sequence"/>
</dbReference>
<evidence type="ECO:0000256" key="2">
    <source>
        <dbReference type="SAM" id="SignalP"/>
    </source>
</evidence>
<evidence type="ECO:0000313" key="4">
    <source>
        <dbReference type="Proteomes" id="UP001224775"/>
    </source>
</evidence>
<protein>
    <submittedName>
        <fullName evidence="3">Uncharacterized protein</fullName>
    </submittedName>
</protein>
<proteinExistence type="predicted"/>
<keyword evidence="1" id="KW-0812">Transmembrane</keyword>
<feature type="chain" id="PRO_5042255527" evidence="2">
    <location>
        <begin position="20"/>
        <end position="140"/>
    </location>
</feature>